<dbReference type="GO" id="GO:0071013">
    <property type="term" value="C:catalytic step 2 spliceosome"/>
    <property type="evidence" value="ECO:0007669"/>
    <property type="project" value="TreeGrafter"/>
</dbReference>
<keyword evidence="1" id="KW-0812">Transmembrane</keyword>
<dbReference type="InterPro" id="IPR027652">
    <property type="entry name" value="PRP8"/>
</dbReference>
<evidence type="ECO:0008006" key="8">
    <source>
        <dbReference type="Google" id="ProtNLM"/>
    </source>
</evidence>
<dbReference type="GO" id="GO:0017070">
    <property type="term" value="F:U6 snRNA binding"/>
    <property type="evidence" value="ECO:0007669"/>
    <property type="project" value="InterPro"/>
</dbReference>
<dbReference type="GO" id="GO:0030620">
    <property type="term" value="F:U2 snRNA binding"/>
    <property type="evidence" value="ECO:0007669"/>
    <property type="project" value="TreeGrafter"/>
</dbReference>
<dbReference type="InterPro" id="IPR019581">
    <property type="entry name" value="Prp8_U5-snRNA-bd"/>
</dbReference>
<comment type="caution">
    <text evidence="5">The sequence shown here is derived from an EMBL/GenBank/DDBJ whole genome shotgun (WGS) entry which is preliminary data.</text>
</comment>
<dbReference type="AlphaFoldDB" id="A0A815CPM5"/>
<proteinExistence type="predicted"/>
<feature type="domain" description="RNA recognition motif spliceosomal PrP8" evidence="4">
    <location>
        <begin position="1"/>
        <end position="55"/>
    </location>
</feature>
<evidence type="ECO:0000259" key="2">
    <source>
        <dbReference type="Pfam" id="PF10596"/>
    </source>
</evidence>
<dbReference type="PANTHER" id="PTHR11140">
    <property type="entry name" value="PRE-MRNA SPLICING FACTOR PRP8"/>
    <property type="match status" value="1"/>
</dbReference>
<dbReference type="SUPFAM" id="SSF53098">
    <property type="entry name" value="Ribonuclease H-like"/>
    <property type="match status" value="1"/>
</dbReference>
<dbReference type="GO" id="GO:0030623">
    <property type="term" value="F:U5 snRNA binding"/>
    <property type="evidence" value="ECO:0007669"/>
    <property type="project" value="InterPro"/>
</dbReference>
<dbReference type="InterPro" id="IPR019582">
    <property type="entry name" value="RRM_spliceosomal_PrP8"/>
</dbReference>
<accession>A0A815CPM5</accession>
<dbReference type="GO" id="GO:0005682">
    <property type="term" value="C:U5 snRNP"/>
    <property type="evidence" value="ECO:0007669"/>
    <property type="project" value="TreeGrafter"/>
</dbReference>
<dbReference type="GO" id="GO:0097157">
    <property type="term" value="F:pre-mRNA intronic binding"/>
    <property type="evidence" value="ECO:0007669"/>
    <property type="project" value="TreeGrafter"/>
</dbReference>
<dbReference type="FunFam" id="3.30.43.40:FF:000001">
    <property type="entry name" value="Pre-mRNA-processing-splicing factor 8"/>
    <property type="match status" value="1"/>
</dbReference>
<evidence type="ECO:0000313" key="6">
    <source>
        <dbReference type="EMBL" id="CAF3961279.1"/>
    </source>
</evidence>
<protein>
    <recommendedName>
        <fullName evidence="8">Pre-mRNA-processing-splicing factor 8</fullName>
    </recommendedName>
</protein>
<dbReference type="Proteomes" id="UP000663855">
    <property type="component" value="Unassembled WGS sequence"/>
</dbReference>
<feature type="domain" description="Pre-mRNA-processing-splicing factor 8 U6-snRNA-binding" evidence="2">
    <location>
        <begin position="321"/>
        <end position="471"/>
    </location>
</feature>
<dbReference type="InterPro" id="IPR042516">
    <property type="entry name" value="Prp8_U5-snRNA-bd_sf"/>
</dbReference>
<dbReference type="Pfam" id="PF10597">
    <property type="entry name" value="U5_2-snRNA_bdg"/>
    <property type="match status" value="1"/>
</dbReference>
<keyword evidence="1" id="KW-0472">Membrane</keyword>
<evidence type="ECO:0000313" key="5">
    <source>
        <dbReference type="EMBL" id="CAF1285655.1"/>
    </source>
</evidence>
<dbReference type="InterPro" id="IPR012337">
    <property type="entry name" value="RNaseH-like_sf"/>
</dbReference>
<evidence type="ECO:0000259" key="4">
    <source>
        <dbReference type="Pfam" id="PF10598"/>
    </source>
</evidence>
<reference evidence="5" key="1">
    <citation type="submission" date="2021-02" db="EMBL/GenBank/DDBJ databases">
        <authorList>
            <person name="Nowell W R."/>
        </authorList>
    </citation>
    <scope>NUCLEOTIDE SEQUENCE</scope>
</reference>
<name>A0A815CPM5_9BILA</name>
<feature type="domain" description="Pre-mRNA-processing-splicing factor 8 U5-snRNA-binding" evidence="3">
    <location>
        <begin position="171"/>
        <end position="259"/>
    </location>
</feature>
<dbReference type="Gene3D" id="3.30.43.40">
    <property type="entry name" value="Pre-mRNA-processing-splicing factor 8, U5-snRNA-binding domain"/>
    <property type="match status" value="1"/>
</dbReference>
<dbReference type="Pfam" id="PF10598">
    <property type="entry name" value="RRM_4"/>
    <property type="match status" value="1"/>
</dbReference>
<dbReference type="EMBL" id="CAJOBH010003669">
    <property type="protein sequence ID" value="CAF3961279.1"/>
    <property type="molecule type" value="Genomic_DNA"/>
</dbReference>
<gene>
    <name evidence="6" type="ORF">BYL167_LOCUS11558</name>
    <name evidence="5" type="ORF">CJN711_LOCUS16210</name>
</gene>
<feature type="transmembrane region" description="Helical" evidence="1">
    <location>
        <begin position="12"/>
        <end position="34"/>
    </location>
</feature>
<keyword evidence="1" id="KW-1133">Transmembrane helix</keyword>
<sequence>MNHVNSYGIIRGLQFASFVVQYFGLVLDLLALGLQRASDMAGLPQMPNDSLTFQEVVVETAHPIRRFCRYIDRLHIFFCFTAEEARDLIQRYLTEHPDPNNENIVGYNNNRCWPHNPNLLFNMCGFECRILPKIRMTHEEFVHKDDVCNLKNETTKERTAQYFLSVDVESMNRYHNRVRQILMASGSTTFTKIANKWNAALIGCMTYFREAVVNTQELLDLLVESENKIQTRIKIGLNSKMPSRFPPVVFYTPTELGCLEAEFIDSQRVWTEYALKRQEANTQNKRLTLDDLDDSCDRDIPRINTLFQKDRHVLAYDKGWRILKENPFWRTHQRHDGKLWNLNNYRTDMTQALGGVEGILEHTLFKGFVFEILFFDVLTFSKSIRWKKLTNAQRSDLNQVPNRHFTSWWSPTIDRANVYVGFQVQLNFTGIFMHGKIPTLKISVIQIFRAHLWLKIRESVVLDLCQVFDQELDALEVETVQKETIHRRKSYKMNSSCADILLFAAYKWNTSKPSLLADSKDVIDNTTSEKYWIGVQLRRGDYDSHDVVCYARAKFLTYTTDKMSVNPSATGVMIGIDLAYN</sequence>
<dbReference type="PANTHER" id="PTHR11140:SF0">
    <property type="entry name" value="PRE-MRNA-PROCESSING-SPLICING FACTOR 8"/>
    <property type="match status" value="1"/>
</dbReference>
<dbReference type="Gene3D" id="3.90.1570.40">
    <property type="match status" value="1"/>
</dbReference>
<dbReference type="EMBL" id="CAJNOV010007456">
    <property type="protein sequence ID" value="CAF1285655.1"/>
    <property type="molecule type" value="Genomic_DNA"/>
</dbReference>
<evidence type="ECO:0000259" key="3">
    <source>
        <dbReference type="Pfam" id="PF10597"/>
    </source>
</evidence>
<dbReference type="GO" id="GO:0030619">
    <property type="term" value="F:U1 snRNA binding"/>
    <property type="evidence" value="ECO:0007669"/>
    <property type="project" value="TreeGrafter"/>
</dbReference>
<dbReference type="Pfam" id="PF10596">
    <property type="entry name" value="U6-snRNA_bdg"/>
    <property type="match status" value="1"/>
</dbReference>
<evidence type="ECO:0000313" key="7">
    <source>
        <dbReference type="Proteomes" id="UP000663855"/>
    </source>
</evidence>
<evidence type="ECO:0000256" key="1">
    <source>
        <dbReference type="SAM" id="Phobius"/>
    </source>
</evidence>
<dbReference type="InterPro" id="IPR019580">
    <property type="entry name" value="Prp8_U6-snRNA-bd"/>
</dbReference>
<dbReference type="Proteomes" id="UP000681967">
    <property type="component" value="Unassembled WGS sequence"/>
</dbReference>
<dbReference type="GO" id="GO:0000244">
    <property type="term" value="P:spliceosomal tri-snRNP complex assembly"/>
    <property type="evidence" value="ECO:0007669"/>
    <property type="project" value="TreeGrafter"/>
</dbReference>
<organism evidence="5 7">
    <name type="scientific">Rotaria magnacalcarata</name>
    <dbReference type="NCBI Taxonomy" id="392030"/>
    <lineage>
        <taxon>Eukaryota</taxon>
        <taxon>Metazoa</taxon>
        <taxon>Spiralia</taxon>
        <taxon>Gnathifera</taxon>
        <taxon>Rotifera</taxon>
        <taxon>Eurotatoria</taxon>
        <taxon>Bdelloidea</taxon>
        <taxon>Philodinida</taxon>
        <taxon>Philodinidae</taxon>
        <taxon>Rotaria</taxon>
    </lineage>
</organism>